<dbReference type="InterPro" id="IPR027417">
    <property type="entry name" value="P-loop_NTPase"/>
</dbReference>
<evidence type="ECO:0000256" key="2">
    <source>
        <dbReference type="ARBA" id="ARBA00004286"/>
    </source>
</evidence>
<feature type="region of interest" description="Disordered" evidence="13">
    <location>
        <begin position="1"/>
        <end position="68"/>
    </location>
</feature>
<keyword evidence="15" id="KW-0378">Hydrolase</keyword>
<dbReference type="GO" id="GO:0035861">
    <property type="term" value="C:site of double-strand break"/>
    <property type="evidence" value="ECO:0007669"/>
    <property type="project" value="TreeGrafter"/>
</dbReference>
<keyword evidence="7" id="KW-0067">ATP-binding</keyword>
<comment type="similarity">
    <text evidence="3">Belongs to the SMC family. SMC6 subfamily.</text>
</comment>
<dbReference type="SUPFAM" id="SSF52540">
    <property type="entry name" value="P-loop containing nucleoside triphosphate hydrolases"/>
    <property type="match status" value="1"/>
</dbReference>
<dbReference type="GO" id="GO:0005524">
    <property type="term" value="F:ATP binding"/>
    <property type="evidence" value="ECO:0007669"/>
    <property type="project" value="UniProtKB-KW"/>
</dbReference>
<evidence type="ECO:0000256" key="6">
    <source>
        <dbReference type="ARBA" id="ARBA00022763"/>
    </source>
</evidence>
<comment type="subcellular location">
    <subcellularLocation>
        <location evidence="2">Chromosome</location>
    </subcellularLocation>
    <subcellularLocation>
        <location evidence="1">Nucleus</location>
    </subcellularLocation>
</comment>
<keyword evidence="9" id="KW-0233">DNA recombination</keyword>
<keyword evidence="5" id="KW-0547">Nucleotide-binding</keyword>
<dbReference type="PANTHER" id="PTHR19306">
    <property type="entry name" value="STRUCTURAL MAINTENANCE OF CHROMOSOMES 5,6 SMC5, SMC6"/>
    <property type="match status" value="1"/>
</dbReference>
<evidence type="ECO:0000259" key="14">
    <source>
        <dbReference type="Pfam" id="PF02463"/>
    </source>
</evidence>
<feature type="compositionally biased region" description="Basic and acidic residues" evidence="13">
    <location>
        <begin position="49"/>
        <end position="58"/>
    </location>
</feature>
<dbReference type="InterPro" id="IPR003395">
    <property type="entry name" value="RecF/RecN/SMC_N"/>
</dbReference>
<evidence type="ECO:0000256" key="11">
    <source>
        <dbReference type="ARBA" id="ARBA00023242"/>
    </source>
</evidence>
<keyword evidence="16" id="KW-1185">Reference proteome</keyword>
<dbReference type="Proteomes" id="UP000218334">
    <property type="component" value="Unassembled WGS sequence"/>
</dbReference>
<proteinExistence type="inferred from homology"/>
<keyword evidence="8 12" id="KW-0175">Coiled coil</keyword>
<dbReference type="GO" id="GO:0016787">
    <property type="term" value="F:hydrolase activity"/>
    <property type="evidence" value="ECO:0007669"/>
    <property type="project" value="UniProtKB-KW"/>
</dbReference>
<evidence type="ECO:0000256" key="7">
    <source>
        <dbReference type="ARBA" id="ARBA00022840"/>
    </source>
</evidence>
<organism evidence="15 16">
    <name type="scientific">Armillaria solidipes</name>
    <dbReference type="NCBI Taxonomy" id="1076256"/>
    <lineage>
        <taxon>Eukaryota</taxon>
        <taxon>Fungi</taxon>
        <taxon>Dikarya</taxon>
        <taxon>Basidiomycota</taxon>
        <taxon>Agaricomycotina</taxon>
        <taxon>Agaricomycetes</taxon>
        <taxon>Agaricomycetidae</taxon>
        <taxon>Agaricales</taxon>
        <taxon>Marasmiineae</taxon>
        <taxon>Physalacriaceae</taxon>
        <taxon>Armillaria</taxon>
    </lineage>
</organism>
<dbReference type="GO" id="GO:0003684">
    <property type="term" value="F:damaged DNA binding"/>
    <property type="evidence" value="ECO:0007669"/>
    <property type="project" value="TreeGrafter"/>
</dbReference>
<dbReference type="GO" id="GO:0005634">
    <property type="term" value="C:nucleus"/>
    <property type="evidence" value="ECO:0007669"/>
    <property type="project" value="UniProtKB-SubCell"/>
</dbReference>
<dbReference type="GO" id="GO:0030915">
    <property type="term" value="C:Smc5-Smc6 complex"/>
    <property type="evidence" value="ECO:0007669"/>
    <property type="project" value="TreeGrafter"/>
</dbReference>
<feature type="coiled-coil region" evidence="12">
    <location>
        <begin position="460"/>
        <end position="515"/>
    </location>
</feature>
<feature type="coiled-coil region" evidence="12">
    <location>
        <begin position="369"/>
        <end position="423"/>
    </location>
</feature>
<evidence type="ECO:0000256" key="5">
    <source>
        <dbReference type="ARBA" id="ARBA00022741"/>
    </source>
</evidence>
<evidence type="ECO:0000313" key="16">
    <source>
        <dbReference type="Proteomes" id="UP000218334"/>
    </source>
</evidence>
<accession>A0A2H3C0A3</accession>
<protein>
    <submittedName>
        <fullName evidence="15">P-loop containing nucleoside triphosphate hydrolase protein</fullName>
    </submittedName>
</protein>
<keyword evidence="11" id="KW-0539">Nucleus</keyword>
<dbReference type="GO" id="GO:0003697">
    <property type="term" value="F:single-stranded DNA binding"/>
    <property type="evidence" value="ECO:0007669"/>
    <property type="project" value="TreeGrafter"/>
</dbReference>
<feature type="coiled-coil region" evidence="12">
    <location>
        <begin position="795"/>
        <end position="979"/>
    </location>
</feature>
<dbReference type="STRING" id="1076256.A0A2H3C0A3"/>
<name>A0A2H3C0A3_9AGAR</name>
<keyword evidence="4" id="KW-0158">Chromosome</keyword>
<gene>
    <name evidence="15" type="ORF">ARMSODRAFT_993013</name>
</gene>
<evidence type="ECO:0000256" key="10">
    <source>
        <dbReference type="ARBA" id="ARBA00023204"/>
    </source>
</evidence>
<dbReference type="EMBL" id="KZ293418">
    <property type="protein sequence ID" value="PBK74704.1"/>
    <property type="molecule type" value="Genomic_DNA"/>
</dbReference>
<evidence type="ECO:0000256" key="1">
    <source>
        <dbReference type="ARBA" id="ARBA00004123"/>
    </source>
</evidence>
<evidence type="ECO:0000256" key="8">
    <source>
        <dbReference type="ARBA" id="ARBA00023054"/>
    </source>
</evidence>
<dbReference type="Gene3D" id="3.40.50.300">
    <property type="entry name" value="P-loop containing nucleotide triphosphate hydrolases"/>
    <property type="match status" value="2"/>
</dbReference>
<dbReference type="AlphaFoldDB" id="A0A2H3C0A3"/>
<evidence type="ECO:0000256" key="3">
    <source>
        <dbReference type="ARBA" id="ARBA00006793"/>
    </source>
</evidence>
<evidence type="ECO:0000256" key="9">
    <source>
        <dbReference type="ARBA" id="ARBA00023172"/>
    </source>
</evidence>
<feature type="domain" description="RecF/RecN/SMC N-terminal" evidence="14">
    <location>
        <begin position="107"/>
        <end position="1126"/>
    </location>
</feature>
<dbReference type="GO" id="GO:0000724">
    <property type="term" value="P:double-strand break repair via homologous recombination"/>
    <property type="evidence" value="ECO:0007669"/>
    <property type="project" value="TreeGrafter"/>
</dbReference>
<sequence>MAKRPVTVESDSEDSAGSTPASKRARTDEYHETSCSPTRQKTRQNGTSKGKERARRNEDDGDSDAEVDMHQNGIDDEQFEEMHQEQIRAAVESKRKVAGGIAEHGIIEAIEMHQFMCHKYLTFSFGPQINFIIGHNGSGKSAVLSAITVALGGKANSTGRGSGLKAFIREGQPASEVTIQIKNQGEEAYKPKEYGKSIVITRKFTKEGNSSWKIKSKDGKVISTKKEELAAICDHMNIQVDNPMNVLTQDAARQFLSASHPTDKYKFFLRGTQLSQLSDEYTTCLENIEHTTKVLNSKKAVLPDLRAACKEAMARFQEATKARDQKKKVDELKKELAWSFVHDKEAEMTKAVEHAAKTGRRIPKIEEHLKEAQARFEAETAAVARCDEEFHALGNMNHLADRKKELSENMRNNRSLLNELASERKQMDTTFKAARESIALIQKQIDDEARRMEADTQTKREESSRQLEHARMSLQEAEAALPALVETKNQIDAENRETKAQGERASDDVQKMRENIVRCDGMVRNCDMQEKNQYAAYGRDIPQVLDRIRRARWVGDQPVGPLGVHVKVRDPESWADLLRRQLGGMLTAFAVTDAQDLKPLKRILVESGNPNLLIFVAPKDIFDYSGGEPPAHMLTVLRALDISDPYVLRIMINQRGIERMFLAKTRREGEQILREVHGGGQAWTADGYLLKRYPEGGESTSPLPKQRNDATSLLLSGRNSATEKEHYLREKKRYEDEVIVHTQRVNELKQKYMMGKRAYDAKVREEMQARRAISIAQDGLRQLQEAAQEDMPANIAGLEASKKESEEEKENLEAQFKDHFARKAEIDEEQKGLLEQLNGVKKDMEEFESRQKAVQAKVEKAAEKRMEAQNSIKHYDAKLAEEQTKVNEANEAAKVLEEEFEAWTAKAADYCDRVETTRRSDEIQRNLDSVQQALKEREKRHGATVDEMTVEVNKTRANLEAAESQLKQMVSLNKRLKASLVARLNRWQEFRLHIAVRCKLVFQYNLSHRGYFGKVLFDHDKGTLQLKVQTDDVAATQGSRDKDPRSLSGGEKSFSTICLLLSLWEAIGCPLRCLDEFDVFMDAVNRRISMKMMIETANQSDKKQYILITPQDMTSISIGQTVRVHRMTDPERNQGTLAFS</sequence>
<reference evidence="16" key="1">
    <citation type="journal article" date="2017" name="Nat. Ecol. Evol.">
        <title>Genome expansion and lineage-specific genetic innovations in the forest pathogenic fungi Armillaria.</title>
        <authorList>
            <person name="Sipos G."/>
            <person name="Prasanna A.N."/>
            <person name="Walter M.C."/>
            <person name="O'Connor E."/>
            <person name="Balint B."/>
            <person name="Krizsan K."/>
            <person name="Kiss B."/>
            <person name="Hess J."/>
            <person name="Varga T."/>
            <person name="Slot J."/>
            <person name="Riley R."/>
            <person name="Boka B."/>
            <person name="Rigling D."/>
            <person name="Barry K."/>
            <person name="Lee J."/>
            <person name="Mihaltcheva S."/>
            <person name="LaButti K."/>
            <person name="Lipzen A."/>
            <person name="Waldron R."/>
            <person name="Moloney N.M."/>
            <person name="Sperisen C."/>
            <person name="Kredics L."/>
            <person name="Vagvoelgyi C."/>
            <person name="Patrignani A."/>
            <person name="Fitzpatrick D."/>
            <person name="Nagy I."/>
            <person name="Doyle S."/>
            <person name="Anderson J.B."/>
            <person name="Grigoriev I.V."/>
            <person name="Gueldener U."/>
            <person name="Muensterkoetter M."/>
            <person name="Nagy L.G."/>
        </authorList>
    </citation>
    <scope>NUCLEOTIDE SEQUENCE [LARGE SCALE GENOMIC DNA]</scope>
    <source>
        <strain evidence="16">28-4</strain>
    </source>
</reference>
<keyword evidence="10" id="KW-0234">DNA repair</keyword>
<keyword evidence="6" id="KW-0227">DNA damage</keyword>
<dbReference type="Pfam" id="PF02463">
    <property type="entry name" value="SMC_N"/>
    <property type="match status" value="1"/>
</dbReference>
<evidence type="ECO:0000313" key="15">
    <source>
        <dbReference type="EMBL" id="PBK74704.1"/>
    </source>
</evidence>
<evidence type="ECO:0000256" key="4">
    <source>
        <dbReference type="ARBA" id="ARBA00022454"/>
    </source>
</evidence>
<feature type="compositionally biased region" description="Polar residues" evidence="13">
    <location>
        <begin position="33"/>
        <end position="48"/>
    </location>
</feature>
<evidence type="ECO:0000256" key="12">
    <source>
        <dbReference type="SAM" id="Coils"/>
    </source>
</evidence>
<evidence type="ECO:0000256" key="13">
    <source>
        <dbReference type="SAM" id="MobiDB-lite"/>
    </source>
</evidence>
<dbReference type="PANTHER" id="PTHR19306:SF6">
    <property type="entry name" value="STRUCTURAL MAINTENANCE OF CHROMOSOMES PROTEIN 6"/>
    <property type="match status" value="1"/>
</dbReference>